<feature type="signal peptide" evidence="1">
    <location>
        <begin position="1"/>
        <end position="18"/>
    </location>
</feature>
<dbReference type="EMBL" id="CP060412">
    <property type="protein sequence ID" value="QNK01806.1"/>
    <property type="molecule type" value="Genomic_DNA"/>
</dbReference>
<gene>
    <name evidence="2" type="ORF">H8F01_01105</name>
</gene>
<dbReference type="AlphaFoldDB" id="A0A7G8Q4U8"/>
<proteinExistence type="predicted"/>
<reference evidence="2 3" key="1">
    <citation type="submission" date="2020-08" db="EMBL/GenBank/DDBJ databases">
        <title>Dyella sp. G9 isolated from forest soil.</title>
        <authorList>
            <person name="Fu J."/>
            <person name="Qiu L."/>
        </authorList>
    </citation>
    <scope>NUCLEOTIDE SEQUENCE [LARGE SCALE GENOMIC DNA]</scope>
    <source>
        <strain evidence="2 3">G9</strain>
    </source>
</reference>
<dbReference type="RefSeq" id="WP_187057265.1">
    <property type="nucleotide sequence ID" value="NZ_CP060412.1"/>
</dbReference>
<feature type="chain" id="PRO_5028839905" description="Transporter" evidence="1">
    <location>
        <begin position="19"/>
        <end position="317"/>
    </location>
</feature>
<name>A0A7G8Q4U8_9GAMM</name>
<evidence type="ECO:0000313" key="3">
    <source>
        <dbReference type="Proteomes" id="UP000515873"/>
    </source>
</evidence>
<protein>
    <recommendedName>
        <fullName evidence="4">Transporter</fullName>
    </recommendedName>
</protein>
<accession>A0A7G8Q4U8</accession>
<evidence type="ECO:0000313" key="2">
    <source>
        <dbReference type="EMBL" id="QNK01806.1"/>
    </source>
</evidence>
<dbReference type="Proteomes" id="UP000515873">
    <property type="component" value="Chromosome"/>
</dbReference>
<organism evidence="2 3">
    <name type="scientific">Dyella telluris</name>
    <dbReference type="NCBI Taxonomy" id="2763498"/>
    <lineage>
        <taxon>Bacteria</taxon>
        <taxon>Pseudomonadati</taxon>
        <taxon>Pseudomonadota</taxon>
        <taxon>Gammaproteobacteria</taxon>
        <taxon>Lysobacterales</taxon>
        <taxon>Rhodanobacteraceae</taxon>
        <taxon>Dyella</taxon>
    </lineage>
</organism>
<evidence type="ECO:0008006" key="4">
    <source>
        <dbReference type="Google" id="ProtNLM"/>
    </source>
</evidence>
<sequence>MRRSATILLSLLACPAMASTQEANFTGPLITPNASTLPAGMVLVEPYVMYTETHANYDAQGDRHTDRPGTHQWLLLVPVTLGIAPRFNIQLTGGAAYNVSGRYHSDGAHLADTTLTFQYMFFAPAADGSGTAVSASYAHVFPSGKYDRLDNNPLNATGSGASVDRLALFAQRLFWLDNGHPLRVRAQLAWSPAPARVNLDGMSAHGTSQVFQGWVKPGSSMGATAAIEYGLDQHWALAADLAWSHQRSGTLQGADCWPDSYEMVAQRKPVSWTYSIAPAVEYNVSGNLGFIAGAQVSLGGHRSAAYVTPQVAVNMVF</sequence>
<evidence type="ECO:0000256" key="1">
    <source>
        <dbReference type="SAM" id="SignalP"/>
    </source>
</evidence>
<keyword evidence="3" id="KW-1185">Reference proteome</keyword>
<keyword evidence="1" id="KW-0732">Signal</keyword>
<dbReference type="KEGG" id="dtl:H8F01_01105"/>